<evidence type="ECO:0000256" key="2">
    <source>
        <dbReference type="ARBA" id="ARBA00012282"/>
    </source>
</evidence>
<accession>A0A1B4XC95</accession>
<keyword evidence="5" id="KW-1133">Transmembrane helix</keyword>
<evidence type="ECO:0000313" key="9">
    <source>
        <dbReference type="EMBL" id="BAV32406.1"/>
    </source>
</evidence>
<dbReference type="GO" id="GO:0007165">
    <property type="term" value="P:signal transduction"/>
    <property type="evidence" value="ECO:0007669"/>
    <property type="project" value="InterPro"/>
</dbReference>
<dbReference type="RefSeq" id="WP_172425855.1">
    <property type="nucleotide sequence ID" value="NZ_AP014879.1"/>
</dbReference>
<dbReference type="Pfam" id="PF00563">
    <property type="entry name" value="EAL"/>
    <property type="match status" value="1"/>
</dbReference>
<evidence type="ECO:0000256" key="3">
    <source>
        <dbReference type="ARBA" id="ARBA00022636"/>
    </source>
</evidence>
<feature type="domain" description="HAMP" evidence="7">
    <location>
        <begin position="290"/>
        <end position="344"/>
    </location>
</feature>
<dbReference type="PANTHER" id="PTHR44757">
    <property type="entry name" value="DIGUANYLATE CYCLASE DGCP"/>
    <property type="match status" value="1"/>
</dbReference>
<dbReference type="CDD" id="cd01948">
    <property type="entry name" value="EAL"/>
    <property type="match status" value="1"/>
</dbReference>
<dbReference type="InterPro" id="IPR001633">
    <property type="entry name" value="EAL_dom"/>
</dbReference>
<dbReference type="SMART" id="SM00052">
    <property type="entry name" value="EAL"/>
    <property type="match status" value="1"/>
</dbReference>
<dbReference type="CDD" id="cd01949">
    <property type="entry name" value="GGDEF"/>
    <property type="match status" value="1"/>
</dbReference>
<keyword evidence="3" id="KW-0973">c-di-GMP</keyword>
<dbReference type="InParanoid" id="A0A1B4XC95"/>
<dbReference type="InterPro" id="IPR003660">
    <property type="entry name" value="HAMP_dom"/>
</dbReference>
<dbReference type="SUPFAM" id="SSF141868">
    <property type="entry name" value="EAL domain-like"/>
    <property type="match status" value="1"/>
</dbReference>
<feature type="domain" description="EAL" evidence="6">
    <location>
        <begin position="520"/>
        <end position="773"/>
    </location>
</feature>
<dbReference type="KEGG" id="slim:SCL_0082"/>
<keyword evidence="5" id="KW-0472">Membrane</keyword>
<feature type="transmembrane region" description="Helical" evidence="5">
    <location>
        <begin position="12"/>
        <end position="34"/>
    </location>
</feature>
<dbReference type="EC" id="3.1.4.52" evidence="2"/>
<evidence type="ECO:0000256" key="5">
    <source>
        <dbReference type="SAM" id="Phobius"/>
    </source>
</evidence>
<dbReference type="PROSITE" id="PS50883">
    <property type="entry name" value="EAL"/>
    <property type="match status" value="1"/>
</dbReference>
<dbReference type="SUPFAM" id="SSF55073">
    <property type="entry name" value="Nucleotide cyclase"/>
    <property type="match status" value="1"/>
</dbReference>
<keyword evidence="10" id="KW-1185">Reference proteome</keyword>
<dbReference type="InterPro" id="IPR000160">
    <property type="entry name" value="GGDEF_dom"/>
</dbReference>
<gene>
    <name evidence="9" type="ORF">SCL_0082</name>
</gene>
<evidence type="ECO:0000259" key="7">
    <source>
        <dbReference type="PROSITE" id="PS50885"/>
    </source>
</evidence>
<dbReference type="GO" id="GO:0016020">
    <property type="term" value="C:membrane"/>
    <property type="evidence" value="ECO:0007669"/>
    <property type="project" value="InterPro"/>
</dbReference>
<organism evidence="9 10">
    <name type="scientific">Sulfuricaulis limicola</name>
    <dbReference type="NCBI Taxonomy" id="1620215"/>
    <lineage>
        <taxon>Bacteria</taxon>
        <taxon>Pseudomonadati</taxon>
        <taxon>Pseudomonadota</taxon>
        <taxon>Gammaproteobacteria</taxon>
        <taxon>Acidiferrobacterales</taxon>
        <taxon>Acidiferrobacteraceae</taxon>
        <taxon>Sulfuricaulis</taxon>
    </lineage>
</organism>
<dbReference type="SMART" id="SM00304">
    <property type="entry name" value="HAMP"/>
    <property type="match status" value="1"/>
</dbReference>
<dbReference type="InterPro" id="IPR043128">
    <property type="entry name" value="Rev_trsase/Diguanyl_cyclase"/>
</dbReference>
<dbReference type="Gene3D" id="6.10.340.10">
    <property type="match status" value="1"/>
</dbReference>
<dbReference type="Pfam" id="PF00672">
    <property type="entry name" value="HAMP"/>
    <property type="match status" value="1"/>
</dbReference>
<dbReference type="AlphaFoldDB" id="A0A1B4XC95"/>
<name>A0A1B4XC95_9GAMM</name>
<dbReference type="EMBL" id="AP014879">
    <property type="protein sequence ID" value="BAV32406.1"/>
    <property type="molecule type" value="Genomic_DNA"/>
</dbReference>
<reference evidence="9 10" key="1">
    <citation type="submission" date="2015-05" db="EMBL/GenBank/DDBJ databases">
        <title>Complete genome sequence of a sulfur-oxidizing gammaproteobacterium strain HA5.</title>
        <authorList>
            <person name="Miura A."/>
            <person name="Kojima H."/>
            <person name="Fukui M."/>
        </authorList>
    </citation>
    <scope>NUCLEOTIDE SEQUENCE [LARGE SCALE GENOMIC DNA]</scope>
    <source>
        <strain evidence="9 10">HA5</strain>
    </source>
</reference>
<dbReference type="PANTHER" id="PTHR44757:SF2">
    <property type="entry name" value="BIOFILM ARCHITECTURE MAINTENANCE PROTEIN MBAA"/>
    <property type="match status" value="1"/>
</dbReference>
<comment type="cofactor">
    <cofactor evidence="1">
        <name>Mg(2+)</name>
        <dbReference type="ChEBI" id="CHEBI:18420"/>
    </cofactor>
</comment>
<dbReference type="FunFam" id="3.20.20.450:FF:000001">
    <property type="entry name" value="Cyclic di-GMP phosphodiesterase yahA"/>
    <property type="match status" value="1"/>
</dbReference>
<dbReference type="FunFam" id="3.30.70.270:FF:000001">
    <property type="entry name" value="Diguanylate cyclase domain protein"/>
    <property type="match status" value="1"/>
</dbReference>
<dbReference type="NCBIfam" id="TIGR00254">
    <property type="entry name" value="GGDEF"/>
    <property type="match status" value="1"/>
</dbReference>
<dbReference type="Proteomes" id="UP000243180">
    <property type="component" value="Chromosome"/>
</dbReference>
<keyword evidence="5" id="KW-0812">Transmembrane</keyword>
<dbReference type="GO" id="GO:0071111">
    <property type="term" value="F:cyclic-guanylate-specific phosphodiesterase activity"/>
    <property type="evidence" value="ECO:0007669"/>
    <property type="project" value="UniProtKB-EC"/>
</dbReference>
<dbReference type="PROSITE" id="PS50885">
    <property type="entry name" value="HAMP"/>
    <property type="match status" value="1"/>
</dbReference>
<dbReference type="InterPro" id="IPR035919">
    <property type="entry name" value="EAL_sf"/>
</dbReference>
<evidence type="ECO:0000256" key="4">
    <source>
        <dbReference type="ARBA" id="ARBA00051114"/>
    </source>
</evidence>
<proteinExistence type="predicted"/>
<evidence type="ECO:0000259" key="6">
    <source>
        <dbReference type="PROSITE" id="PS50883"/>
    </source>
</evidence>
<sequence length="787" mass="87431">MLLNQMSVRTSFLIGMTVVGLLGLFFVLASGDVYRDAGLAQQRAALGEQVRTRISELRHELETESQRLVLLVRSEPGFMTAAASGKTALVVRQLDHLFDRPGFSSGRARLAKLQLLDADMTVLASSGQGVPETILSQPACASLYSVAAKRKDTEISRPVTGTCVADKNIYHLSIHSLDERAASGFLLVALDMTPRLTGPENIFNLPVYLSLADGAPFYRSANWPRAEEAENYVVAEQAFNVTPRAPLRVGVSQDIRAFKDELVLAGHNFTAAAVAAMLLVAWLVWLALRKVALRPLQALALQLRKARADKNRLGEHVAVEGGTEIAELSAGFNSMTTRLKELYESLESLAFTDPLTKLPNRTLFHERLEQAIEDAKRDYKPFALFLMDLDRFKDINDTLGHQIGDKLLQQVAARLRSKLRDIDTVARMGGDEFAILLPAVNDKHATMAARMLLQALRTSFRIDEQTLDIGASIGIALYPDHGVDANILIQRADVAMYAAKNSNGGHAFYDGKIDQHNPTRLTLLGELRHAVEQEQFVLYYQPKVDLRNLQVMGVEALVRWNHPREDLLLPDTFVPLLEQTGMIRSLTPWVLNESLRQGQLLQDQGLPITISMNLSVRDLQDPYLADAFAEQLAALQISPRWLELEITESAVMTEPERALEVLARLSAMGLRIAIDDFGTGYSSLSYLKKLPVNTIKIDKSFVIGMERDENDAAIVRTSVDLAHNLKLEVVAEGVENEETLKRLSELGCDTAQGHYISRPLSAEELAVWLKQSSWAIERNPKLLRLHK</sequence>
<dbReference type="Gene3D" id="3.30.70.270">
    <property type="match status" value="1"/>
</dbReference>
<dbReference type="Gene3D" id="3.20.20.450">
    <property type="entry name" value="EAL domain"/>
    <property type="match status" value="1"/>
</dbReference>
<feature type="domain" description="GGDEF" evidence="8">
    <location>
        <begin position="380"/>
        <end position="513"/>
    </location>
</feature>
<dbReference type="SMART" id="SM00267">
    <property type="entry name" value="GGDEF"/>
    <property type="match status" value="1"/>
</dbReference>
<dbReference type="InterPro" id="IPR052155">
    <property type="entry name" value="Biofilm_reg_signaling"/>
</dbReference>
<dbReference type="Pfam" id="PF00990">
    <property type="entry name" value="GGDEF"/>
    <property type="match status" value="1"/>
</dbReference>
<feature type="transmembrane region" description="Helical" evidence="5">
    <location>
        <begin position="262"/>
        <end position="288"/>
    </location>
</feature>
<dbReference type="PROSITE" id="PS50887">
    <property type="entry name" value="GGDEF"/>
    <property type="match status" value="1"/>
</dbReference>
<comment type="catalytic activity">
    <reaction evidence="4">
        <text>3',3'-c-di-GMP + H2O = 5'-phosphoguanylyl(3'-&gt;5')guanosine + H(+)</text>
        <dbReference type="Rhea" id="RHEA:24902"/>
        <dbReference type="ChEBI" id="CHEBI:15377"/>
        <dbReference type="ChEBI" id="CHEBI:15378"/>
        <dbReference type="ChEBI" id="CHEBI:58754"/>
        <dbReference type="ChEBI" id="CHEBI:58805"/>
        <dbReference type="EC" id="3.1.4.52"/>
    </reaction>
    <physiologicalReaction direction="left-to-right" evidence="4">
        <dbReference type="Rhea" id="RHEA:24903"/>
    </physiologicalReaction>
</comment>
<dbReference type="InterPro" id="IPR029787">
    <property type="entry name" value="Nucleotide_cyclase"/>
</dbReference>
<evidence type="ECO:0000313" key="10">
    <source>
        <dbReference type="Proteomes" id="UP000243180"/>
    </source>
</evidence>
<dbReference type="CDD" id="cd06225">
    <property type="entry name" value="HAMP"/>
    <property type="match status" value="1"/>
</dbReference>
<protein>
    <recommendedName>
        <fullName evidence="2">cyclic-guanylate-specific phosphodiesterase</fullName>
        <ecNumber evidence="2">3.1.4.52</ecNumber>
    </recommendedName>
</protein>
<evidence type="ECO:0000259" key="8">
    <source>
        <dbReference type="PROSITE" id="PS50887"/>
    </source>
</evidence>
<dbReference type="GO" id="GO:0071732">
    <property type="term" value="P:cellular response to nitric oxide"/>
    <property type="evidence" value="ECO:0007669"/>
    <property type="project" value="UniProtKB-ARBA"/>
</dbReference>
<evidence type="ECO:0000256" key="1">
    <source>
        <dbReference type="ARBA" id="ARBA00001946"/>
    </source>
</evidence>